<accession>A0A382H282</accession>
<reference evidence="1" key="1">
    <citation type="submission" date="2018-05" db="EMBL/GenBank/DDBJ databases">
        <authorList>
            <person name="Lanie J.A."/>
            <person name="Ng W.-L."/>
            <person name="Kazmierczak K.M."/>
            <person name="Andrzejewski T.M."/>
            <person name="Davidsen T.M."/>
            <person name="Wayne K.J."/>
            <person name="Tettelin H."/>
            <person name="Glass J.I."/>
            <person name="Rusch D."/>
            <person name="Podicherti R."/>
            <person name="Tsui H.-C.T."/>
            <person name="Winkler M.E."/>
        </authorList>
    </citation>
    <scope>NUCLEOTIDE SEQUENCE</scope>
</reference>
<gene>
    <name evidence="1" type="ORF">METZ01_LOCUS234242</name>
</gene>
<name>A0A382H282_9ZZZZ</name>
<dbReference type="EMBL" id="UINC01058757">
    <property type="protein sequence ID" value="SVB81388.1"/>
    <property type="molecule type" value="Genomic_DNA"/>
</dbReference>
<sequence>MKRISKLMLAAVASVALAAPAFAWDFSASGTATGTYNNTSTQASSATGVKASTIASKVSSAGSSLTLASSHTDGAKTASLTYVLDWDGDMDETWTLSGSNKVGAWTASGEVSYSMGYPGCSNHSYAYAINAVNEDNETVGNSDNGTVETHHHGVTDCGAGRTADDTSAITLTDGTMTIILGDASHLSGQNVSTSGAAAGALTMDAHDEDVGVGAFVGGFHGVSVGYKISDTMSVTGAYQKSS</sequence>
<feature type="non-terminal residue" evidence="1">
    <location>
        <position position="242"/>
    </location>
</feature>
<dbReference type="AlphaFoldDB" id="A0A382H282"/>
<evidence type="ECO:0000313" key="1">
    <source>
        <dbReference type="EMBL" id="SVB81388.1"/>
    </source>
</evidence>
<organism evidence="1">
    <name type="scientific">marine metagenome</name>
    <dbReference type="NCBI Taxonomy" id="408172"/>
    <lineage>
        <taxon>unclassified sequences</taxon>
        <taxon>metagenomes</taxon>
        <taxon>ecological metagenomes</taxon>
    </lineage>
</organism>
<protein>
    <submittedName>
        <fullName evidence="1">Uncharacterized protein</fullName>
    </submittedName>
</protein>
<proteinExistence type="predicted"/>